<organism evidence="1 2">
    <name type="scientific">Marinicella sediminis</name>
    <dbReference type="NCBI Taxonomy" id="1792834"/>
    <lineage>
        <taxon>Bacteria</taxon>
        <taxon>Pseudomonadati</taxon>
        <taxon>Pseudomonadota</taxon>
        <taxon>Gammaproteobacteria</taxon>
        <taxon>Lysobacterales</taxon>
        <taxon>Marinicellaceae</taxon>
        <taxon>Marinicella</taxon>
    </lineage>
</organism>
<keyword evidence="2" id="KW-1185">Reference proteome</keyword>
<reference evidence="2" key="1">
    <citation type="journal article" date="2019" name="Int. J. Syst. Evol. Microbiol.">
        <title>The Global Catalogue of Microorganisms (GCM) 10K type strain sequencing project: providing services to taxonomists for standard genome sequencing and annotation.</title>
        <authorList>
            <consortium name="The Broad Institute Genomics Platform"/>
            <consortium name="The Broad Institute Genome Sequencing Center for Infectious Disease"/>
            <person name="Wu L."/>
            <person name="Ma J."/>
        </authorList>
    </citation>
    <scope>NUCLEOTIDE SEQUENCE [LARGE SCALE GENOMIC DNA]</scope>
    <source>
        <strain evidence="2">KCTC 42953</strain>
    </source>
</reference>
<evidence type="ECO:0000313" key="2">
    <source>
        <dbReference type="Proteomes" id="UP001595533"/>
    </source>
</evidence>
<name>A0ABV7J4V0_9GAMM</name>
<sequence>MVVAMVTAKVPYFEGIDGLRIDKRQYESGLSELKNLVYERRDGMTCEDFQLGATKVLKYEEFSCALIHENNFNADAVCYFGGHKIDRLPLRVAKALSNQLAVTVPLP</sequence>
<dbReference type="EMBL" id="JBHRTS010000001">
    <property type="protein sequence ID" value="MFC3193186.1"/>
    <property type="molecule type" value="Genomic_DNA"/>
</dbReference>
<proteinExistence type="predicted"/>
<dbReference type="RefSeq" id="WP_157892650.1">
    <property type="nucleotide sequence ID" value="NZ_JBHRTS010000001.1"/>
</dbReference>
<comment type="caution">
    <text evidence="1">The sequence shown here is derived from an EMBL/GenBank/DDBJ whole genome shotgun (WGS) entry which is preliminary data.</text>
</comment>
<accession>A0ABV7J4V0</accession>
<evidence type="ECO:0000313" key="1">
    <source>
        <dbReference type="EMBL" id="MFC3193186.1"/>
    </source>
</evidence>
<gene>
    <name evidence="1" type="ORF">ACFODZ_02915</name>
</gene>
<dbReference type="Proteomes" id="UP001595533">
    <property type="component" value="Unassembled WGS sequence"/>
</dbReference>
<protein>
    <submittedName>
        <fullName evidence="1">Uncharacterized protein</fullName>
    </submittedName>
</protein>